<proteinExistence type="predicted"/>
<dbReference type="Pfam" id="PF07127">
    <property type="entry name" value="Nodulin_late"/>
    <property type="match status" value="1"/>
</dbReference>
<organism evidence="3 5">
    <name type="scientific">Medicago truncatula</name>
    <name type="common">Barrel medic</name>
    <name type="synonym">Medicago tribuloides</name>
    <dbReference type="NCBI Taxonomy" id="3880"/>
    <lineage>
        <taxon>Eukaryota</taxon>
        <taxon>Viridiplantae</taxon>
        <taxon>Streptophyta</taxon>
        <taxon>Embryophyta</taxon>
        <taxon>Tracheophyta</taxon>
        <taxon>Spermatophyta</taxon>
        <taxon>Magnoliopsida</taxon>
        <taxon>eudicotyledons</taxon>
        <taxon>Gunneridae</taxon>
        <taxon>Pentapetalae</taxon>
        <taxon>rosids</taxon>
        <taxon>fabids</taxon>
        <taxon>Fabales</taxon>
        <taxon>Fabaceae</taxon>
        <taxon>Papilionoideae</taxon>
        <taxon>50 kb inversion clade</taxon>
        <taxon>NPAAA clade</taxon>
        <taxon>Hologalegina</taxon>
        <taxon>IRL clade</taxon>
        <taxon>Trifolieae</taxon>
        <taxon>Medicago</taxon>
    </lineage>
</organism>
<gene>
    <name evidence="3" type="ordered locus">MTR_4g021265</name>
</gene>
<dbReference type="EMBL" id="CM001220">
    <property type="protein sequence ID" value="AES87102.1"/>
    <property type="molecule type" value="Genomic_DNA"/>
</dbReference>
<keyword evidence="1" id="KW-0732">Signal</keyword>
<sequence length="56" mass="6449">MARILMFIYAMVLFVFLVVIKVGAASRNCELDSDCPNYLCYPPKVGKCYFHNCYCN</sequence>
<reference evidence="4" key="3">
    <citation type="submission" date="2015-04" db="UniProtKB">
        <authorList>
            <consortium name="EnsemblPlants"/>
        </authorList>
    </citation>
    <scope>IDENTIFICATION</scope>
    <source>
        <strain evidence="4">cv. Jemalong A17</strain>
    </source>
</reference>
<dbReference type="InterPro" id="IPR009810">
    <property type="entry name" value="Nodulin_late_dom"/>
</dbReference>
<name>G7JTD6_MEDTR</name>
<accession>G7JTD6</accession>
<dbReference type="PaxDb" id="3880-AES87102"/>
<reference evidence="3 5" key="2">
    <citation type="journal article" date="2014" name="BMC Genomics">
        <title>An improved genome release (version Mt4.0) for the model legume Medicago truncatula.</title>
        <authorList>
            <person name="Tang H."/>
            <person name="Krishnakumar V."/>
            <person name="Bidwell S."/>
            <person name="Rosen B."/>
            <person name="Chan A."/>
            <person name="Zhou S."/>
            <person name="Gentzbittel L."/>
            <person name="Childs K.L."/>
            <person name="Yandell M."/>
            <person name="Gundlach H."/>
            <person name="Mayer K.F."/>
            <person name="Schwartz D.C."/>
            <person name="Town C.D."/>
        </authorList>
    </citation>
    <scope>GENOME REANNOTATION</scope>
    <source>
        <strain evidence="4 5">cv. Jemalong A17</strain>
    </source>
</reference>
<feature type="chain" id="PRO_5014573122" evidence="1">
    <location>
        <begin position="26"/>
        <end position="56"/>
    </location>
</feature>
<dbReference type="AlphaFoldDB" id="G7JTD6"/>
<protein>
    <submittedName>
        <fullName evidence="3">Late nodulin</fullName>
    </submittedName>
</protein>
<dbReference type="HOGENOM" id="CLU_181053_0_2_1"/>
<reference evidence="3 5" key="1">
    <citation type="journal article" date="2011" name="Nature">
        <title>The Medicago genome provides insight into the evolution of rhizobial symbioses.</title>
        <authorList>
            <person name="Young N.D."/>
            <person name="Debelle F."/>
            <person name="Oldroyd G.E."/>
            <person name="Geurts R."/>
            <person name="Cannon S.B."/>
            <person name="Udvardi M.K."/>
            <person name="Benedito V.A."/>
            <person name="Mayer K.F."/>
            <person name="Gouzy J."/>
            <person name="Schoof H."/>
            <person name="Van de Peer Y."/>
            <person name="Proost S."/>
            <person name="Cook D.R."/>
            <person name="Meyers B.C."/>
            <person name="Spannagl M."/>
            <person name="Cheung F."/>
            <person name="De Mita S."/>
            <person name="Krishnakumar V."/>
            <person name="Gundlach H."/>
            <person name="Zhou S."/>
            <person name="Mudge J."/>
            <person name="Bharti A.K."/>
            <person name="Murray J.D."/>
            <person name="Naoumkina M.A."/>
            <person name="Rosen B."/>
            <person name="Silverstein K.A."/>
            <person name="Tang H."/>
            <person name="Rombauts S."/>
            <person name="Zhao P.X."/>
            <person name="Zhou P."/>
            <person name="Barbe V."/>
            <person name="Bardou P."/>
            <person name="Bechner M."/>
            <person name="Bellec A."/>
            <person name="Berger A."/>
            <person name="Berges H."/>
            <person name="Bidwell S."/>
            <person name="Bisseling T."/>
            <person name="Choisne N."/>
            <person name="Couloux A."/>
            <person name="Denny R."/>
            <person name="Deshpande S."/>
            <person name="Dai X."/>
            <person name="Doyle J.J."/>
            <person name="Dudez A.M."/>
            <person name="Farmer A.D."/>
            <person name="Fouteau S."/>
            <person name="Franken C."/>
            <person name="Gibelin C."/>
            <person name="Gish J."/>
            <person name="Goldstein S."/>
            <person name="Gonzalez A.J."/>
            <person name="Green P.J."/>
            <person name="Hallab A."/>
            <person name="Hartog M."/>
            <person name="Hua A."/>
            <person name="Humphray S.J."/>
            <person name="Jeong D.H."/>
            <person name="Jing Y."/>
            <person name="Jocker A."/>
            <person name="Kenton S.M."/>
            <person name="Kim D.J."/>
            <person name="Klee K."/>
            <person name="Lai H."/>
            <person name="Lang C."/>
            <person name="Lin S."/>
            <person name="Macmil S.L."/>
            <person name="Magdelenat G."/>
            <person name="Matthews L."/>
            <person name="McCorrison J."/>
            <person name="Monaghan E.L."/>
            <person name="Mun J.H."/>
            <person name="Najar F.Z."/>
            <person name="Nicholson C."/>
            <person name="Noirot C."/>
            <person name="O'Bleness M."/>
            <person name="Paule C.R."/>
            <person name="Poulain J."/>
            <person name="Prion F."/>
            <person name="Qin B."/>
            <person name="Qu C."/>
            <person name="Retzel E.F."/>
            <person name="Riddle C."/>
            <person name="Sallet E."/>
            <person name="Samain S."/>
            <person name="Samson N."/>
            <person name="Sanders I."/>
            <person name="Saurat O."/>
            <person name="Scarpelli C."/>
            <person name="Schiex T."/>
            <person name="Segurens B."/>
            <person name="Severin A.J."/>
            <person name="Sherrier D.J."/>
            <person name="Shi R."/>
            <person name="Sims S."/>
            <person name="Singer S.R."/>
            <person name="Sinharoy S."/>
            <person name="Sterck L."/>
            <person name="Viollet A."/>
            <person name="Wang B.B."/>
            <person name="Wang K."/>
            <person name="Wang M."/>
            <person name="Wang X."/>
            <person name="Warfsmann J."/>
            <person name="Weissenbach J."/>
            <person name="White D.D."/>
            <person name="White J.D."/>
            <person name="Wiley G.B."/>
            <person name="Wincker P."/>
            <person name="Xing Y."/>
            <person name="Yang L."/>
            <person name="Yao Z."/>
            <person name="Ying F."/>
            <person name="Zhai J."/>
            <person name="Zhou L."/>
            <person name="Zuber A."/>
            <person name="Denarie J."/>
            <person name="Dixon R.A."/>
            <person name="May G.D."/>
            <person name="Schwartz D.C."/>
            <person name="Rogers J."/>
            <person name="Quetier F."/>
            <person name="Town C.D."/>
            <person name="Roe B.A."/>
        </authorList>
    </citation>
    <scope>NUCLEOTIDE SEQUENCE [LARGE SCALE GENOMIC DNA]</scope>
    <source>
        <strain evidence="3">A17</strain>
        <strain evidence="4 5">cv. Jemalong A17</strain>
    </source>
</reference>
<evidence type="ECO:0000313" key="5">
    <source>
        <dbReference type="Proteomes" id="UP000002051"/>
    </source>
</evidence>
<keyword evidence="5" id="KW-1185">Reference proteome</keyword>
<evidence type="ECO:0000256" key="1">
    <source>
        <dbReference type="SAM" id="SignalP"/>
    </source>
</evidence>
<evidence type="ECO:0000313" key="3">
    <source>
        <dbReference type="EMBL" id="AES87102.1"/>
    </source>
</evidence>
<dbReference type="GO" id="GO:0046872">
    <property type="term" value="F:metal ion binding"/>
    <property type="evidence" value="ECO:0007669"/>
    <property type="project" value="InterPro"/>
</dbReference>
<dbReference type="EnsemblPlants" id="AES87102">
    <property type="protein sequence ID" value="AES87102"/>
    <property type="gene ID" value="MTR_4g021265"/>
</dbReference>
<evidence type="ECO:0000259" key="2">
    <source>
        <dbReference type="Pfam" id="PF07127"/>
    </source>
</evidence>
<feature type="domain" description="Late nodulin" evidence="2">
    <location>
        <begin position="1"/>
        <end position="54"/>
    </location>
</feature>
<dbReference type="Proteomes" id="UP000002051">
    <property type="component" value="Chromosome 4"/>
</dbReference>
<feature type="signal peptide" evidence="1">
    <location>
        <begin position="1"/>
        <end position="25"/>
    </location>
</feature>
<evidence type="ECO:0000313" key="4">
    <source>
        <dbReference type="EnsemblPlants" id="AES87102"/>
    </source>
</evidence>